<dbReference type="InterPro" id="IPR040949">
    <property type="entry name" value="HetR_C"/>
</dbReference>
<proteinExistence type="predicted"/>
<keyword evidence="7" id="KW-0010">Activator</keyword>
<feature type="domain" description="HetR C-terminal Hood" evidence="9">
    <location>
        <begin position="206"/>
        <end position="281"/>
    </location>
</feature>
<dbReference type="GO" id="GO:0006508">
    <property type="term" value="P:proteolysis"/>
    <property type="evidence" value="ECO:0007669"/>
    <property type="project" value="UniProtKB-KW"/>
</dbReference>
<keyword evidence="2" id="KW-0378">Hydrolase</keyword>
<evidence type="ECO:0000256" key="8">
    <source>
        <dbReference type="ARBA" id="ARBA00023163"/>
    </source>
</evidence>
<evidence type="ECO:0000256" key="7">
    <source>
        <dbReference type="ARBA" id="ARBA00023159"/>
    </source>
</evidence>
<evidence type="ECO:0000256" key="2">
    <source>
        <dbReference type="ARBA" id="ARBA00022801"/>
    </source>
</evidence>
<dbReference type="GO" id="GO:0043158">
    <property type="term" value="P:heterocyst development"/>
    <property type="evidence" value="ECO:0007669"/>
    <property type="project" value="InterPro"/>
</dbReference>
<keyword evidence="11" id="KW-1185">Reference proteome</keyword>
<dbReference type="RefSeq" id="WP_193908470.1">
    <property type="nucleotide sequence ID" value="NZ_JADEXG010000034.1"/>
</dbReference>
<dbReference type="Pfam" id="PF03574">
    <property type="entry name" value="Peptidase_S48"/>
    <property type="match status" value="1"/>
</dbReference>
<gene>
    <name evidence="10" type="primary">hetR</name>
    <name evidence="10" type="ORF">IQ241_14700</name>
</gene>
<evidence type="ECO:0000259" key="9">
    <source>
        <dbReference type="Pfam" id="PF18460"/>
    </source>
</evidence>
<evidence type="ECO:0000313" key="10">
    <source>
        <dbReference type="EMBL" id="MBE9078529.1"/>
    </source>
</evidence>
<keyword evidence="1" id="KW-0645">Protease</keyword>
<keyword evidence="5" id="KW-0238">DNA-binding</keyword>
<keyword evidence="3" id="KW-0720">Serine protease</keyword>
<evidence type="ECO:0000256" key="4">
    <source>
        <dbReference type="ARBA" id="ARBA00023015"/>
    </source>
</evidence>
<keyword evidence="4" id="KW-0805">Transcription regulation</keyword>
<reference evidence="10" key="1">
    <citation type="submission" date="2020-10" db="EMBL/GenBank/DDBJ databases">
        <authorList>
            <person name="Castelo-Branco R."/>
            <person name="Eusebio N."/>
            <person name="Adriana R."/>
            <person name="Vieira A."/>
            <person name="Brugerolle De Fraissinette N."/>
            <person name="Rezende De Castro R."/>
            <person name="Schneider M.P."/>
            <person name="Vasconcelos V."/>
            <person name="Leao P.N."/>
        </authorList>
    </citation>
    <scope>NUCLEOTIDE SEQUENCE</scope>
    <source>
        <strain evidence="10">LEGE 07310</strain>
    </source>
</reference>
<dbReference type="GO" id="GO:0004252">
    <property type="term" value="F:serine-type endopeptidase activity"/>
    <property type="evidence" value="ECO:0007669"/>
    <property type="project" value="InterPro"/>
</dbReference>
<dbReference type="InterPro" id="IPR041936">
    <property type="entry name" value="HetR_DNA-bd_N"/>
</dbReference>
<dbReference type="Proteomes" id="UP000636505">
    <property type="component" value="Unassembled WGS sequence"/>
</dbReference>
<evidence type="ECO:0000256" key="6">
    <source>
        <dbReference type="ARBA" id="ARBA00023157"/>
    </source>
</evidence>
<dbReference type="Gene3D" id="6.10.250.2740">
    <property type="match status" value="1"/>
</dbReference>
<evidence type="ECO:0000256" key="5">
    <source>
        <dbReference type="ARBA" id="ARBA00023125"/>
    </source>
</evidence>
<evidence type="ECO:0000313" key="11">
    <source>
        <dbReference type="Proteomes" id="UP000636505"/>
    </source>
</evidence>
<dbReference type="Gene3D" id="1.10.10.1680">
    <property type="entry name" value="HetR, N-terminal DNA-binding domain"/>
    <property type="match status" value="1"/>
</dbReference>
<name>A0A8J7DRH2_9CYAN</name>
<dbReference type="GO" id="GO:0003677">
    <property type="term" value="F:DNA binding"/>
    <property type="evidence" value="ECO:0007669"/>
    <property type="project" value="UniProtKB-KW"/>
</dbReference>
<protein>
    <submittedName>
        <fullName evidence="10">Heterocyst differentiation control protein</fullName>
    </submittedName>
</protein>
<comment type="caution">
    <text evidence="10">The sequence shown here is derived from an EMBL/GenBank/DDBJ whole genome shotgun (WGS) entry which is preliminary data.</text>
</comment>
<dbReference type="Pfam" id="PF18460">
    <property type="entry name" value="HetR_C"/>
    <property type="match status" value="1"/>
</dbReference>
<dbReference type="InterPro" id="IPR005319">
    <property type="entry name" value="Pept_S48_HetR"/>
</dbReference>
<dbReference type="Gene3D" id="1.10.10.1670">
    <property type="entry name" value="HetR, flap domain"/>
    <property type="match status" value="1"/>
</dbReference>
<dbReference type="InterPro" id="IPR041935">
    <property type="entry name" value="HetR_flap"/>
</dbReference>
<organism evidence="10 11">
    <name type="scientific">Vasconcelosia minhoensis LEGE 07310</name>
    <dbReference type="NCBI Taxonomy" id="915328"/>
    <lineage>
        <taxon>Bacteria</taxon>
        <taxon>Bacillati</taxon>
        <taxon>Cyanobacteriota</taxon>
        <taxon>Cyanophyceae</taxon>
        <taxon>Nodosilineales</taxon>
        <taxon>Cymatolegaceae</taxon>
        <taxon>Vasconcelosia</taxon>
        <taxon>Vasconcelosia minhoensis</taxon>
    </lineage>
</organism>
<evidence type="ECO:0000256" key="3">
    <source>
        <dbReference type="ARBA" id="ARBA00022825"/>
    </source>
</evidence>
<keyword evidence="6" id="KW-1015">Disulfide bond</keyword>
<keyword evidence="8" id="KW-0804">Transcription</keyword>
<dbReference type="AlphaFoldDB" id="A0A8J7DRH2"/>
<sequence length="293" mass="32956">MLFYLAVKTIKLSGHRYGSFLKAARAAAEYAVYITYLEQGRTLRKTGLLHHIEPKRVKAIVREVEAAVSNGQSLRIVGSQEPQYLIRIPYLWKERFPWEAGNPRISLTSLTPMERAEIESSVPPEAPNALIIAESALSELVQEAHLEYQDCLAESEKTPFSESLAEHIKYRLVHSGTVRKLDSPHTDISLYALAQSSYAPKGHTARLQTMFDDVDRYVGLLDQWVDTDPDDPVVFRGFETLEIPQDQQSVAFKELDVLLRAWADRFHVQGAHPIVIQVAAGPEQMAEPGPQPL</sequence>
<accession>A0A8J7DRH2</accession>
<dbReference type="EMBL" id="JADEXG010000034">
    <property type="protein sequence ID" value="MBE9078529.1"/>
    <property type="molecule type" value="Genomic_DNA"/>
</dbReference>
<evidence type="ECO:0000256" key="1">
    <source>
        <dbReference type="ARBA" id="ARBA00022670"/>
    </source>
</evidence>